<name>A0A8J8SFV8_9FIRM</name>
<dbReference type="Gene3D" id="3.40.50.2300">
    <property type="match status" value="2"/>
</dbReference>
<dbReference type="InterPro" id="IPR001761">
    <property type="entry name" value="Peripla_BP/Lac1_sug-bd_dom"/>
</dbReference>
<evidence type="ECO:0000256" key="2">
    <source>
        <dbReference type="ARBA" id="ARBA00023015"/>
    </source>
</evidence>
<evidence type="ECO:0000313" key="6">
    <source>
        <dbReference type="EMBL" id="QUI21643.1"/>
    </source>
</evidence>
<dbReference type="GO" id="GO:0003700">
    <property type="term" value="F:DNA-binding transcription factor activity"/>
    <property type="evidence" value="ECO:0007669"/>
    <property type="project" value="TreeGrafter"/>
</dbReference>
<evidence type="ECO:0000256" key="3">
    <source>
        <dbReference type="ARBA" id="ARBA00023125"/>
    </source>
</evidence>
<dbReference type="PANTHER" id="PTHR30146">
    <property type="entry name" value="LACI-RELATED TRANSCRIPTIONAL REPRESSOR"/>
    <property type="match status" value="1"/>
</dbReference>
<dbReference type="Pfam" id="PF00532">
    <property type="entry name" value="Peripla_BP_1"/>
    <property type="match status" value="1"/>
</dbReference>
<evidence type="ECO:0000259" key="5">
    <source>
        <dbReference type="PROSITE" id="PS50932"/>
    </source>
</evidence>
<dbReference type="InterPro" id="IPR000843">
    <property type="entry name" value="HTH_LacI"/>
</dbReference>
<dbReference type="SUPFAM" id="SSF47413">
    <property type="entry name" value="lambda repressor-like DNA-binding domains"/>
    <property type="match status" value="1"/>
</dbReference>
<dbReference type="Proteomes" id="UP000683246">
    <property type="component" value="Chromosome"/>
</dbReference>
<dbReference type="SUPFAM" id="SSF53822">
    <property type="entry name" value="Periplasmic binding protein-like I"/>
    <property type="match status" value="1"/>
</dbReference>
<dbReference type="PROSITE" id="PS00356">
    <property type="entry name" value="HTH_LACI_1"/>
    <property type="match status" value="1"/>
</dbReference>
<dbReference type="GO" id="GO:0000976">
    <property type="term" value="F:transcription cis-regulatory region binding"/>
    <property type="evidence" value="ECO:0007669"/>
    <property type="project" value="TreeGrafter"/>
</dbReference>
<dbReference type="PANTHER" id="PTHR30146:SF148">
    <property type="entry name" value="HTH-TYPE TRANSCRIPTIONAL REPRESSOR PURR-RELATED"/>
    <property type="match status" value="1"/>
</dbReference>
<keyword evidence="3 6" id="KW-0238">DNA-binding</keyword>
<reference evidence="6" key="1">
    <citation type="submission" date="2020-07" db="EMBL/GenBank/DDBJ databases">
        <title>Vallitalea pronyensis genome.</title>
        <authorList>
            <person name="Postec A."/>
        </authorList>
    </citation>
    <scope>NUCLEOTIDE SEQUENCE</scope>
    <source>
        <strain evidence="6">FatNI3</strain>
    </source>
</reference>
<gene>
    <name evidence="6" type="ORF">HZI73_04745</name>
</gene>
<dbReference type="FunFam" id="1.10.260.40:FF:000002">
    <property type="entry name" value="HTH-type transcriptional repressor PurR"/>
    <property type="match status" value="1"/>
</dbReference>
<evidence type="ECO:0000256" key="4">
    <source>
        <dbReference type="ARBA" id="ARBA00023163"/>
    </source>
</evidence>
<accession>A0A8J8SFV8</accession>
<dbReference type="Pfam" id="PF00356">
    <property type="entry name" value="LacI"/>
    <property type="match status" value="1"/>
</dbReference>
<protein>
    <submittedName>
        <fullName evidence="6">LacI family DNA-binding transcriptional regulator</fullName>
    </submittedName>
</protein>
<dbReference type="PROSITE" id="PS50932">
    <property type="entry name" value="HTH_LACI_2"/>
    <property type="match status" value="1"/>
</dbReference>
<evidence type="ECO:0000256" key="1">
    <source>
        <dbReference type="ARBA" id="ARBA00022491"/>
    </source>
</evidence>
<dbReference type="InterPro" id="IPR010982">
    <property type="entry name" value="Lambda_DNA-bd_dom_sf"/>
</dbReference>
<dbReference type="PRINTS" id="PR00036">
    <property type="entry name" value="HTHLACI"/>
</dbReference>
<dbReference type="Gene3D" id="1.10.260.40">
    <property type="entry name" value="lambda repressor-like DNA-binding domains"/>
    <property type="match status" value="1"/>
</dbReference>
<dbReference type="InterPro" id="IPR028082">
    <property type="entry name" value="Peripla_BP_I"/>
</dbReference>
<keyword evidence="1" id="KW-0678">Repressor</keyword>
<feature type="domain" description="HTH lacI-type" evidence="5">
    <location>
        <begin position="5"/>
        <end position="59"/>
    </location>
</feature>
<keyword evidence="2" id="KW-0805">Transcription regulation</keyword>
<sequence>MNKMITIKDVAQKAKVSTATVSRVINGNYPVSDQVRENVMATIKELGYRPNVIARSLKCNKTYMVGMVVPDISNNYFMDIARGVESVLSPLGYSLIFCSTDENTEKELRLLNALNERRVDFVLLASSTQDSGKLKHFIDQGMNIIMIDTKLDELQTDLVVEDNHNATYKLISYVIGQGHQRIGVVNGLMGVSTARERYEGFCQALTAHHIPIEPSYRVEGAFDRMTAYEEVKRMLQRNMHDLPTALFAANNDMAEGTMMALKEMGLRIPEDMSLVTFGDINIPELIEPRLTIIAQNAGLIGQKAGELMIKRDNNTQEDREYEKIIIPAEIIIRDSVKLMDH</sequence>
<dbReference type="CDD" id="cd06267">
    <property type="entry name" value="PBP1_LacI_sugar_binding-like"/>
    <property type="match status" value="1"/>
</dbReference>
<dbReference type="EMBL" id="CP058649">
    <property type="protein sequence ID" value="QUI21643.1"/>
    <property type="molecule type" value="Genomic_DNA"/>
</dbReference>
<dbReference type="KEGG" id="vpy:HZI73_04745"/>
<evidence type="ECO:0000313" key="7">
    <source>
        <dbReference type="Proteomes" id="UP000683246"/>
    </source>
</evidence>
<organism evidence="6 7">
    <name type="scientific">Vallitalea pronyensis</name>
    <dbReference type="NCBI Taxonomy" id="1348613"/>
    <lineage>
        <taxon>Bacteria</taxon>
        <taxon>Bacillati</taxon>
        <taxon>Bacillota</taxon>
        <taxon>Clostridia</taxon>
        <taxon>Lachnospirales</taxon>
        <taxon>Vallitaleaceae</taxon>
        <taxon>Vallitalea</taxon>
    </lineage>
</organism>
<dbReference type="CDD" id="cd01392">
    <property type="entry name" value="HTH_LacI"/>
    <property type="match status" value="1"/>
</dbReference>
<dbReference type="SMART" id="SM00354">
    <property type="entry name" value="HTH_LACI"/>
    <property type="match status" value="1"/>
</dbReference>
<dbReference type="AlphaFoldDB" id="A0A8J8SFV8"/>
<keyword evidence="7" id="KW-1185">Reference proteome</keyword>
<proteinExistence type="predicted"/>
<keyword evidence="4" id="KW-0804">Transcription</keyword>